<dbReference type="OrthoDB" id="5537330at2759"/>
<dbReference type="PANTHER" id="PTHR28180:SF5">
    <property type="entry name" value="DNA POLYMERASE ALPHA SUBUNIT B"/>
    <property type="match status" value="1"/>
</dbReference>
<evidence type="ECO:0000313" key="2">
    <source>
        <dbReference type="Proteomes" id="UP000285146"/>
    </source>
</evidence>
<dbReference type="SUPFAM" id="SSF69118">
    <property type="entry name" value="AhpD-like"/>
    <property type="match status" value="1"/>
</dbReference>
<dbReference type="InterPro" id="IPR052999">
    <property type="entry name" value="PTS1_Protein"/>
</dbReference>
<protein>
    <recommendedName>
        <fullName evidence="3">Carboxymuconolactone decarboxylase-like domain-containing protein</fullName>
    </recommendedName>
</protein>
<organism evidence="1 2">
    <name type="scientific">Cytospora leucostoma</name>
    <dbReference type="NCBI Taxonomy" id="1230097"/>
    <lineage>
        <taxon>Eukaryota</taxon>
        <taxon>Fungi</taxon>
        <taxon>Dikarya</taxon>
        <taxon>Ascomycota</taxon>
        <taxon>Pezizomycotina</taxon>
        <taxon>Sordariomycetes</taxon>
        <taxon>Sordariomycetidae</taxon>
        <taxon>Diaporthales</taxon>
        <taxon>Cytosporaceae</taxon>
        <taxon>Cytospora</taxon>
    </lineage>
</organism>
<evidence type="ECO:0000313" key="1">
    <source>
        <dbReference type="EMBL" id="ROV93887.1"/>
    </source>
</evidence>
<evidence type="ECO:0008006" key="3">
    <source>
        <dbReference type="Google" id="ProtNLM"/>
    </source>
</evidence>
<reference evidence="1 2" key="1">
    <citation type="submission" date="2015-09" db="EMBL/GenBank/DDBJ databases">
        <title>Host preference determinants of Valsa canker pathogens revealed by comparative genomics.</title>
        <authorList>
            <person name="Yin Z."/>
            <person name="Huang L."/>
        </authorList>
    </citation>
    <scope>NUCLEOTIDE SEQUENCE [LARGE SCALE GENOMIC DNA]</scope>
    <source>
        <strain evidence="1 2">SXYLt</strain>
    </source>
</reference>
<dbReference type="PANTHER" id="PTHR28180">
    <property type="entry name" value="CONSERVED MITOCHONDRIAL PROTEIN-RELATED"/>
    <property type="match status" value="1"/>
</dbReference>
<accession>A0A423VSE1</accession>
<dbReference type="Gene3D" id="1.20.1290.10">
    <property type="entry name" value="AhpD-like"/>
    <property type="match status" value="1"/>
</dbReference>
<dbReference type="AlphaFoldDB" id="A0A423VSE1"/>
<keyword evidence="2" id="KW-1185">Reference proteome</keyword>
<dbReference type="InParanoid" id="A0A423VSE1"/>
<dbReference type="Proteomes" id="UP000285146">
    <property type="component" value="Unassembled WGS sequence"/>
</dbReference>
<gene>
    <name evidence="1" type="ORF">VPNG_09504</name>
</gene>
<dbReference type="InterPro" id="IPR029032">
    <property type="entry name" value="AhpD-like"/>
</dbReference>
<proteinExistence type="predicted"/>
<comment type="caution">
    <text evidence="1">The sequence shown here is derived from an EMBL/GenBank/DDBJ whole genome shotgun (WGS) entry which is preliminary data.</text>
</comment>
<name>A0A423VSE1_9PEZI</name>
<sequence length="243" mass="27595">MDLATPTYQISTELSELFSLVEKRYDTTNLGKDQWYLLTISCLASGPSPETAADLYLYLINSPEHSRSCARQALVRRLREALVKSVALIGVCKPLEAMYAISRVEREEDKDYTTTRDGWQCDEANHARSRAFYNKLYGRNAGDTDGLFAAHRDFDFVCEEITYGFYLGDRQTLNDIETETVVLAAIMSQNLKFETHWHIRGTRRLGVARGDVKVMWEAIQLIAKHFGTKLGNVPSIDEVEPDV</sequence>
<dbReference type="EMBL" id="LKEB01000078">
    <property type="protein sequence ID" value="ROV93887.1"/>
    <property type="molecule type" value="Genomic_DNA"/>
</dbReference>